<name>A0ABS8WSP9_DATST</name>
<comment type="subcellular location">
    <subcellularLocation>
        <location evidence="1">Nucleus</location>
    </subcellularLocation>
</comment>
<evidence type="ECO:0000313" key="8">
    <source>
        <dbReference type="Proteomes" id="UP000823775"/>
    </source>
</evidence>
<evidence type="ECO:0000313" key="7">
    <source>
        <dbReference type="EMBL" id="MCE3052174.1"/>
    </source>
</evidence>
<proteinExistence type="predicted"/>
<dbReference type="EMBL" id="JACEIK010009272">
    <property type="protein sequence ID" value="MCE3052174.1"/>
    <property type="molecule type" value="Genomic_DNA"/>
</dbReference>
<gene>
    <name evidence="7" type="ORF">HAX54_051750</name>
</gene>
<dbReference type="InterPro" id="IPR001650">
    <property type="entry name" value="Helicase_C-like"/>
</dbReference>
<dbReference type="Proteomes" id="UP000823775">
    <property type="component" value="Unassembled WGS sequence"/>
</dbReference>
<accession>A0ABS8WSP9</accession>
<evidence type="ECO:0000256" key="3">
    <source>
        <dbReference type="ARBA" id="ARBA00022806"/>
    </source>
</evidence>
<dbReference type="Pfam" id="PF00271">
    <property type="entry name" value="Helicase_C"/>
    <property type="match status" value="1"/>
</dbReference>
<keyword evidence="4" id="KW-0067">ATP-binding</keyword>
<dbReference type="SUPFAM" id="SSF52540">
    <property type="entry name" value="P-loop containing nucleoside triphosphate hydrolases"/>
    <property type="match status" value="1"/>
</dbReference>
<dbReference type="InterPro" id="IPR044567">
    <property type="entry name" value="CLSY/DRD1"/>
</dbReference>
<evidence type="ECO:0000256" key="1">
    <source>
        <dbReference type="ARBA" id="ARBA00004123"/>
    </source>
</evidence>
<comment type="caution">
    <text evidence="7">The sequence shown here is derived from an EMBL/GenBank/DDBJ whole genome shotgun (WGS) entry which is preliminary data.</text>
</comment>
<evidence type="ECO:0000256" key="4">
    <source>
        <dbReference type="ARBA" id="ARBA00022840"/>
    </source>
</evidence>
<keyword evidence="2" id="KW-0547">Nucleotide-binding</keyword>
<dbReference type="PANTHER" id="PTHR45821:SF5">
    <property type="entry name" value="SNF2 DOMAIN-CONTAINING PROTEIN CLASSY 4"/>
    <property type="match status" value="1"/>
</dbReference>
<evidence type="ECO:0000259" key="6">
    <source>
        <dbReference type="Pfam" id="PF00271"/>
    </source>
</evidence>
<evidence type="ECO:0000256" key="2">
    <source>
        <dbReference type="ARBA" id="ARBA00022741"/>
    </source>
</evidence>
<dbReference type="InterPro" id="IPR027417">
    <property type="entry name" value="P-loop_NTPase"/>
</dbReference>
<keyword evidence="3" id="KW-0347">Helicase</keyword>
<dbReference type="PANTHER" id="PTHR45821">
    <property type="entry name" value="SNF2 DOMAIN-CONTAINING PROTEIN CLASSY 2-RELATED"/>
    <property type="match status" value="1"/>
</dbReference>
<protein>
    <recommendedName>
        <fullName evidence="6">Helicase C-terminal domain-containing protein</fullName>
    </recommendedName>
</protein>
<sequence length="238" mass="26340">MSKALSRKLNKVETEKRILCPELPSVSTSKSCTTHCSCPEFAADSEQKWTSLSSSIDKNGRALEELRDILSPLFINVVKMDTGDTLEAHSFAEGVAYKNSRESRLLYDQNLVVSDICSSFISGEQKEFSESTASLFGWTLGREILYMDGKLDVKQRRISINSLNDPQSDAKVLLASIKACSEGISLIGASRVVLLGCSLGIPAEQAELISRAFTEWSTKFVHVYCPVTSKWEVDKIEQ</sequence>
<organism evidence="7 8">
    <name type="scientific">Datura stramonium</name>
    <name type="common">Jimsonweed</name>
    <name type="synonym">Common thornapple</name>
    <dbReference type="NCBI Taxonomy" id="4076"/>
    <lineage>
        <taxon>Eukaryota</taxon>
        <taxon>Viridiplantae</taxon>
        <taxon>Streptophyta</taxon>
        <taxon>Embryophyta</taxon>
        <taxon>Tracheophyta</taxon>
        <taxon>Spermatophyta</taxon>
        <taxon>Magnoliopsida</taxon>
        <taxon>eudicotyledons</taxon>
        <taxon>Gunneridae</taxon>
        <taxon>Pentapetalae</taxon>
        <taxon>asterids</taxon>
        <taxon>lamiids</taxon>
        <taxon>Solanales</taxon>
        <taxon>Solanaceae</taxon>
        <taxon>Solanoideae</taxon>
        <taxon>Datureae</taxon>
        <taxon>Datura</taxon>
    </lineage>
</organism>
<reference evidence="7 8" key="1">
    <citation type="journal article" date="2021" name="BMC Genomics">
        <title>Datura genome reveals duplications of psychoactive alkaloid biosynthetic genes and high mutation rate following tissue culture.</title>
        <authorList>
            <person name="Rajewski A."/>
            <person name="Carter-House D."/>
            <person name="Stajich J."/>
            <person name="Litt A."/>
        </authorList>
    </citation>
    <scope>NUCLEOTIDE SEQUENCE [LARGE SCALE GENOMIC DNA]</scope>
    <source>
        <strain evidence="7">AR-01</strain>
    </source>
</reference>
<keyword evidence="8" id="KW-1185">Reference proteome</keyword>
<evidence type="ECO:0000256" key="5">
    <source>
        <dbReference type="ARBA" id="ARBA00023242"/>
    </source>
</evidence>
<feature type="domain" description="Helicase C-terminal" evidence="6">
    <location>
        <begin position="131"/>
        <end position="204"/>
    </location>
</feature>
<dbReference type="Gene3D" id="3.40.50.300">
    <property type="entry name" value="P-loop containing nucleotide triphosphate hydrolases"/>
    <property type="match status" value="1"/>
</dbReference>
<keyword evidence="3" id="KW-0378">Hydrolase</keyword>
<keyword evidence="5" id="KW-0539">Nucleus</keyword>